<dbReference type="Proteomes" id="UP001159364">
    <property type="component" value="Linkage Group LG01"/>
</dbReference>
<keyword evidence="8" id="KW-1185">Reference proteome</keyword>
<dbReference type="PROSITE" id="PS51471">
    <property type="entry name" value="FE2OG_OXY"/>
    <property type="match status" value="1"/>
</dbReference>
<dbReference type="GO" id="GO:0046872">
    <property type="term" value="F:metal ion binding"/>
    <property type="evidence" value="ECO:0007669"/>
    <property type="project" value="UniProtKB-KW"/>
</dbReference>
<gene>
    <name evidence="7" type="ORF">K2173_017269</name>
</gene>
<dbReference type="InterPro" id="IPR005123">
    <property type="entry name" value="Oxoglu/Fe-dep_dioxygenase_dom"/>
</dbReference>
<sequence length="354" mass="40482">MAVVPKNLEWSLPVPSVQELASQKLDTVSLRYIRDDRDDIVTVQPCGETLHVPLVDMTNLVKPESQVEELRKFHSACKDWGVFQLINHGVPHESLKNTGKQAHEFFELPLNEKQRWAHKPGSLQGYGQAFVVSEEQKLEWSDMIFLEVLPIHDRNLEFWPEKPQQFREMLEMHGEYMKQVTISITRLIAKGLGIEDQKLCKAYEKGRYGVRINFYPPCPEPDRVVGASAHADISGISLLLDYGKMPGLQVLKDEKWVFVEPVDGAIVVIIGQMTEIMSNGIYKAVDHRAVVNKSKERLSVVTFCYPDSSVDIGPVKELTDSGIRPLYKTVTQEEYYQKFFNRKLEVSFIDGFKN</sequence>
<feature type="domain" description="Fe2OG dioxygenase" evidence="6">
    <location>
        <begin position="206"/>
        <end position="306"/>
    </location>
</feature>
<comment type="caution">
    <text evidence="7">The sequence shown here is derived from an EMBL/GenBank/DDBJ whole genome shotgun (WGS) entry which is preliminary data.</text>
</comment>
<dbReference type="GO" id="GO:0031418">
    <property type="term" value="F:L-ascorbic acid binding"/>
    <property type="evidence" value="ECO:0007669"/>
    <property type="project" value="UniProtKB-KW"/>
</dbReference>
<keyword evidence="4 5" id="KW-0408">Iron</keyword>
<dbReference type="Pfam" id="PF03171">
    <property type="entry name" value="2OG-FeII_Oxy"/>
    <property type="match status" value="1"/>
</dbReference>
<evidence type="ECO:0000259" key="6">
    <source>
        <dbReference type="PROSITE" id="PS51471"/>
    </source>
</evidence>
<evidence type="ECO:0000313" key="7">
    <source>
        <dbReference type="EMBL" id="KAJ8774823.1"/>
    </source>
</evidence>
<keyword evidence="2 5" id="KW-0479">Metal-binding</keyword>
<evidence type="ECO:0000256" key="2">
    <source>
        <dbReference type="ARBA" id="ARBA00022723"/>
    </source>
</evidence>
<dbReference type="InterPro" id="IPR026992">
    <property type="entry name" value="DIOX_N"/>
</dbReference>
<dbReference type="SUPFAM" id="SSF51197">
    <property type="entry name" value="Clavaminate synthase-like"/>
    <property type="match status" value="1"/>
</dbReference>
<evidence type="ECO:0000256" key="3">
    <source>
        <dbReference type="ARBA" id="ARBA00022896"/>
    </source>
</evidence>
<reference evidence="7 8" key="1">
    <citation type="submission" date="2021-09" db="EMBL/GenBank/DDBJ databases">
        <title>Genomic insights and catalytic innovation underlie evolution of tropane alkaloids biosynthesis.</title>
        <authorList>
            <person name="Wang Y.-J."/>
            <person name="Tian T."/>
            <person name="Huang J.-P."/>
            <person name="Huang S.-X."/>
        </authorList>
    </citation>
    <scope>NUCLEOTIDE SEQUENCE [LARGE SCALE GENOMIC DNA]</scope>
    <source>
        <strain evidence="7">KIB-2018</strain>
        <tissue evidence="7">Leaf</tissue>
    </source>
</reference>
<dbReference type="InterPro" id="IPR027443">
    <property type="entry name" value="IPNS-like_sf"/>
</dbReference>
<dbReference type="Gene3D" id="2.60.120.330">
    <property type="entry name" value="B-lactam Antibiotic, Isopenicillin N Synthase, Chain"/>
    <property type="match status" value="1"/>
</dbReference>
<dbReference type="AlphaFoldDB" id="A0AAV8U6C6"/>
<dbReference type="EMBL" id="JAIWQS010000001">
    <property type="protein sequence ID" value="KAJ8774823.1"/>
    <property type="molecule type" value="Genomic_DNA"/>
</dbReference>
<evidence type="ECO:0000256" key="4">
    <source>
        <dbReference type="ARBA" id="ARBA00023004"/>
    </source>
</evidence>
<keyword evidence="5" id="KW-0560">Oxidoreductase</keyword>
<evidence type="ECO:0000256" key="1">
    <source>
        <dbReference type="ARBA" id="ARBA00008056"/>
    </source>
</evidence>
<dbReference type="Pfam" id="PF14226">
    <property type="entry name" value="DIOX_N"/>
    <property type="match status" value="1"/>
</dbReference>
<name>A0AAV8U6C6_9ROSI</name>
<evidence type="ECO:0000256" key="5">
    <source>
        <dbReference type="RuleBase" id="RU003682"/>
    </source>
</evidence>
<dbReference type="InterPro" id="IPR044861">
    <property type="entry name" value="IPNS-like_FE2OG_OXY"/>
</dbReference>
<dbReference type="InterPro" id="IPR050295">
    <property type="entry name" value="Plant_2OG-oxidoreductases"/>
</dbReference>
<accession>A0AAV8U6C6</accession>
<dbReference type="GO" id="GO:0016491">
    <property type="term" value="F:oxidoreductase activity"/>
    <property type="evidence" value="ECO:0007669"/>
    <property type="project" value="UniProtKB-KW"/>
</dbReference>
<dbReference type="FunFam" id="2.60.120.330:FF:000079">
    <property type="entry name" value="Protein SRG1"/>
    <property type="match status" value="1"/>
</dbReference>
<evidence type="ECO:0000313" key="8">
    <source>
        <dbReference type="Proteomes" id="UP001159364"/>
    </source>
</evidence>
<dbReference type="PANTHER" id="PTHR47991">
    <property type="entry name" value="OXOGLUTARATE/IRON-DEPENDENT DIOXYGENASE"/>
    <property type="match status" value="1"/>
</dbReference>
<proteinExistence type="inferred from homology"/>
<organism evidence="7 8">
    <name type="scientific">Erythroxylum novogranatense</name>
    <dbReference type="NCBI Taxonomy" id="1862640"/>
    <lineage>
        <taxon>Eukaryota</taxon>
        <taxon>Viridiplantae</taxon>
        <taxon>Streptophyta</taxon>
        <taxon>Embryophyta</taxon>
        <taxon>Tracheophyta</taxon>
        <taxon>Spermatophyta</taxon>
        <taxon>Magnoliopsida</taxon>
        <taxon>eudicotyledons</taxon>
        <taxon>Gunneridae</taxon>
        <taxon>Pentapetalae</taxon>
        <taxon>rosids</taxon>
        <taxon>fabids</taxon>
        <taxon>Malpighiales</taxon>
        <taxon>Erythroxylaceae</taxon>
        <taxon>Erythroxylum</taxon>
    </lineage>
</organism>
<comment type="similarity">
    <text evidence="1 5">Belongs to the iron/ascorbate-dependent oxidoreductase family.</text>
</comment>
<keyword evidence="3" id="KW-0847">Vitamin C</keyword>
<protein>
    <recommendedName>
        <fullName evidence="6">Fe2OG dioxygenase domain-containing protein</fullName>
    </recommendedName>
</protein>